<feature type="region of interest" description="Disordered" evidence="1">
    <location>
        <begin position="173"/>
        <end position="244"/>
    </location>
</feature>
<keyword evidence="4" id="KW-1185">Reference proteome</keyword>
<dbReference type="InterPro" id="IPR047167">
    <property type="entry name" value="NFE2-like"/>
</dbReference>
<feature type="compositionally biased region" description="Low complexity" evidence="1">
    <location>
        <begin position="173"/>
        <end position="184"/>
    </location>
</feature>
<dbReference type="GO" id="GO:0000981">
    <property type="term" value="F:DNA-binding transcription factor activity, RNA polymerase II-specific"/>
    <property type="evidence" value="ECO:0007669"/>
    <property type="project" value="TreeGrafter"/>
</dbReference>
<dbReference type="GO" id="GO:0000978">
    <property type="term" value="F:RNA polymerase II cis-regulatory region sequence-specific DNA binding"/>
    <property type="evidence" value="ECO:0007669"/>
    <property type="project" value="InterPro"/>
</dbReference>
<feature type="chain" id="PRO_5042898327" evidence="2">
    <location>
        <begin position="31"/>
        <end position="288"/>
    </location>
</feature>
<protein>
    <submittedName>
        <fullName evidence="3">Uncharacterized protein</fullName>
    </submittedName>
</protein>
<accession>A0AAQ4DV84</accession>
<comment type="caution">
    <text evidence="3">The sequence shown here is derived from an EMBL/GenBank/DDBJ whole genome shotgun (WGS) entry which is preliminary data.</text>
</comment>
<dbReference type="AlphaFoldDB" id="A0AAQ4DV84"/>
<evidence type="ECO:0000313" key="4">
    <source>
        <dbReference type="Proteomes" id="UP001321473"/>
    </source>
</evidence>
<evidence type="ECO:0000256" key="2">
    <source>
        <dbReference type="SAM" id="SignalP"/>
    </source>
</evidence>
<feature type="region of interest" description="Disordered" evidence="1">
    <location>
        <begin position="107"/>
        <end position="143"/>
    </location>
</feature>
<proteinExistence type="predicted"/>
<organism evidence="3 4">
    <name type="scientific">Amblyomma americanum</name>
    <name type="common">Lone star tick</name>
    <dbReference type="NCBI Taxonomy" id="6943"/>
    <lineage>
        <taxon>Eukaryota</taxon>
        <taxon>Metazoa</taxon>
        <taxon>Ecdysozoa</taxon>
        <taxon>Arthropoda</taxon>
        <taxon>Chelicerata</taxon>
        <taxon>Arachnida</taxon>
        <taxon>Acari</taxon>
        <taxon>Parasitiformes</taxon>
        <taxon>Ixodida</taxon>
        <taxon>Ixodoidea</taxon>
        <taxon>Ixodidae</taxon>
        <taxon>Amblyomminae</taxon>
        <taxon>Amblyomma</taxon>
    </lineage>
</organism>
<feature type="signal peptide" evidence="2">
    <location>
        <begin position="1"/>
        <end position="30"/>
    </location>
</feature>
<dbReference type="EMBL" id="JARKHS020026407">
    <property type="protein sequence ID" value="KAK8766374.1"/>
    <property type="molecule type" value="Genomic_DNA"/>
</dbReference>
<dbReference type="PANTHER" id="PTHR24411">
    <property type="entry name" value="NUCLEAR FACTOR ERYTHROID 2-RELATED FACTOR"/>
    <property type="match status" value="1"/>
</dbReference>
<evidence type="ECO:0000256" key="1">
    <source>
        <dbReference type="SAM" id="MobiDB-lite"/>
    </source>
</evidence>
<dbReference type="GO" id="GO:0005634">
    <property type="term" value="C:nucleus"/>
    <property type="evidence" value="ECO:0007669"/>
    <property type="project" value="TreeGrafter"/>
</dbReference>
<sequence length="288" mass="31768">MTNLKKCSGVRSTILQLLLAVSLLQLGSHPDSNPVRVDRRSDLVRSVRIGVHSAFTQAQSLTPPLFVHPKSVDAFDANPMFAELHELGIPSLIRRIRTRVFAYLAEDPGPPPSRLSNEAAAASDSEQRADSPRDASGASGNLTQEDMDLIEILWKQDEDLGVSRNAFDYHVASESSSKAAVKASQPDSTEVPKEEDEPFSEMHEDSNPWEGLHYRIDSETGEHIPGSGSSQEESKREDTRERVDSGCFVLDEDTTLSLPEEDREALFAELDRILQGQSPQVSGLPPYF</sequence>
<evidence type="ECO:0000313" key="3">
    <source>
        <dbReference type="EMBL" id="KAK8766374.1"/>
    </source>
</evidence>
<reference evidence="3 4" key="1">
    <citation type="journal article" date="2023" name="Arcadia Sci">
        <title>De novo assembly of a long-read Amblyomma americanum tick genome.</title>
        <authorList>
            <person name="Chou S."/>
            <person name="Poskanzer K.E."/>
            <person name="Rollins M."/>
            <person name="Thuy-Boun P.S."/>
        </authorList>
    </citation>
    <scope>NUCLEOTIDE SEQUENCE [LARGE SCALE GENOMIC DNA]</scope>
    <source>
        <strain evidence="3">F_SG_1</strain>
        <tissue evidence="3">Salivary glands</tissue>
    </source>
</reference>
<name>A0AAQ4DV84_AMBAM</name>
<gene>
    <name evidence="3" type="ORF">V5799_006848</name>
</gene>
<dbReference type="Proteomes" id="UP001321473">
    <property type="component" value="Unassembled WGS sequence"/>
</dbReference>
<dbReference type="PANTHER" id="PTHR24411:SF26">
    <property type="entry name" value="TRANSCRIPTION FACTOR NF-E2 45 KDA SUBUNIT"/>
    <property type="match status" value="1"/>
</dbReference>
<feature type="compositionally biased region" description="Basic and acidic residues" evidence="1">
    <location>
        <begin position="200"/>
        <end position="222"/>
    </location>
</feature>
<keyword evidence="2" id="KW-0732">Signal</keyword>
<feature type="compositionally biased region" description="Basic and acidic residues" evidence="1">
    <location>
        <begin position="232"/>
        <end position="244"/>
    </location>
</feature>